<evidence type="ECO:0000256" key="2">
    <source>
        <dbReference type="ARBA" id="ARBA00010239"/>
    </source>
</evidence>
<evidence type="ECO:0000256" key="1">
    <source>
        <dbReference type="ARBA" id="ARBA00004123"/>
    </source>
</evidence>
<sequence>MSYPTRTRSSASGTPVGQTQMLPPPGYKPSPQGYAYGTPTRVPQQQQQMAMMQQAQMQQQQHHHQQQHAHAQAQAAAMQQAQLAQLQAARQAQAAQQHQQQLPPGYSRQQAAPHAGAAAAPRQHAQVPMYHFPASYPAGPMGFFLPPPGQITRDPTYQTPPTSQALYTTYPARLRTGVTQLLQPENVTGGPREREHMLAELDRELAGARSSGTNTPRIESPAPTSSRRNTTTVTLSGRRAGRVNYAEKEESEEESSEEDIDEAPSDPDDDTFGERRRRRDALDRERQDRHVQERIGRIKKKHSEMERGWTWLGDRVPAERVRSEVARVTKHKYYPEHALERQADQPEMLVPITIDYDVPSPTGDGNGIKIKDRFLWNAADAYLKPIEFATILCEDIGLAVQPHANTIADLILTQIEEAQGTVVIDLQTDDATPDDVLWSDEEDMHVDEESYPEPDCRIIINLDVQIFTHVLRDRIEWDLSSPLPPSEFARHYCAELGLSGEAIPLIAHAIHEELIKHKRDALELDLFAYTHPSEQAKWEKGGAGAQGRATSRQGARALVGVWRDWWERDDFQPQLVELSTEEMERREVERSREARRMMRTLATSKRRR</sequence>
<dbReference type="Pfam" id="PF04855">
    <property type="entry name" value="SNF5"/>
    <property type="match status" value="1"/>
</dbReference>
<comment type="caution">
    <text evidence="7">The sequence shown here is derived from an EMBL/GenBank/DDBJ whole genome shotgun (WGS) entry which is preliminary data.</text>
</comment>
<feature type="region of interest" description="Disordered" evidence="6">
    <location>
        <begin position="1"/>
        <end position="76"/>
    </location>
</feature>
<feature type="region of interest" description="Disordered" evidence="6">
    <location>
        <begin position="206"/>
        <end position="297"/>
    </location>
</feature>
<dbReference type="AlphaFoldDB" id="A0A427Y5M5"/>
<dbReference type="EMBL" id="RSCE01000002">
    <property type="protein sequence ID" value="RSH86393.1"/>
    <property type="molecule type" value="Genomic_DNA"/>
</dbReference>
<reference evidence="7 8" key="1">
    <citation type="submission" date="2018-11" db="EMBL/GenBank/DDBJ databases">
        <title>Genome sequence of Apiotrichum porosum DSM 27194.</title>
        <authorList>
            <person name="Aliyu H."/>
            <person name="Gorte O."/>
            <person name="Ochsenreither K."/>
        </authorList>
    </citation>
    <scope>NUCLEOTIDE SEQUENCE [LARGE SCALE GENOMIC DNA]</scope>
    <source>
        <strain evidence="7 8">DSM 27194</strain>
    </source>
</reference>
<feature type="compositionally biased region" description="Low complexity" evidence="6">
    <location>
        <begin position="44"/>
        <end position="60"/>
    </location>
</feature>
<keyword evidence="3" id="KW-0805">Transcription regulation</keyword>
<feature type="region of interest" description="Disordered" evidence="6">
    <location>
        <begin position="91"/>
        <end position="123"/>
    </location>
</feature>
<evidence type="ECO:0000313" key="8">
    <source>
        <dbReference type="Proteomes" id="UP000279236"/>
    </source>
</evidence>
<evidence type="ECO:0000256" key="5">
    <source>
        <dbReference type="ARBA" id="ARBA00023242"/>
    </source>
</evidence>
<feature type="region of interest" description="Disordered" evidence="6">
    <location>
        <begin position="582"/>
        <end position="608"/>
    </location>
</feature>
<dbReference type="RefSeq" id="XP_028479178.1">
    <property type="nucleotide sequence ID" value="XM_028620206.1"/>
</dbReference>
<accession>A0A427Y5M5</accession>
<feature type="compositionally biased region" description="Polar residues" evidence="6">
    <location>
        <begin position="1"/>
        <end position="21"/>
    </location>
</feature>
<feature type="compositionally biased region" description="Basic and acidic residues" evidence="6">
    <location>
        <begin position="582"/>
        <end position="596"/>
    </location>
</feature>
<protein>
    <submittedName>
        <fullName evidence="7">Chromatin structure remodeling complex protein sfh1</fullName>
    </submittedName>
</protein>
<organism evidence="7 8">
    <name type="scientific">Apiotrichum porosum</name>
    <dbReference type="NCBI Taxonomy" id="105984"/>
    <lineage>
        <taxon>Eukaryota</taxon>
        <taxon>Fungi</taxon>
        <taxon>Dikarya</taxon>
        <taxon>Basidiomycota</taxon>
        <taxon>Agaricomycotina</taxon>
        <taxon>Tremellomycetes</taxon>
        <taxon>Trichosporonales</taxon>
        <taxon>Trichosporonaceae</taxon>
        <taxon>Apiotrichum</taxon>
    </lineage>
</organism>
<dbReference type="GO" id="GO:0000228">
    <property type="term" value="C:nuclear chromosome"/>
    <property type="evidence" value="ECO:0007669"/>
    <property type="project" value="InterPro"/>
</dbReference>
<dbReference type="GO" id="GO:0006338">
    <property type="term" value="P:chromatin remodeling"/>
    <property type="evidence" value="ECO:0007669"/>
    <property type="project" value="InterPro"/>
</dbReference>
<dbReference type="Proteomes" id="UP000279236">
    <property type="component" value="Unassembled WGS sequence"/>
</dbReference>
<feature type="compositionally biased region" description="Polar residues" evidence="6">
    <location>
        <begin position="210"/>
        <end position="235"/>
    </location>
</feature>
<dbReference type="STRING" id="105984.A0A427Y5M5"/>
<feature type="compositionally biased region" description="Basic and acidic residues" evidence="6">
    <location>
        <begin position="280"/>
        <end position="296"/>
    </location>
</feature>
<evidence type="ECO:0000313" key="7">
    <source>
        <dbReference type="EMBL" id="RSH86393.1"/>
    </source>
</evidence>
<evidence type="ECO:0000256" key="4">
    <source>
        <dbReference type="ARBA" id="ARBA00023163"/>
    </source>
</evidence>
<evidence type="ECO:0000256" key="3">
    <source>
        <dbReference type="ARBA" id="ARBA00023015"/>
    </source>
</evidence>
<keyword evidence="8" id="KW-1185">Reference proteome</keyword>
<comment type="similarity">
    <text evidence="2">Belongs to the SNF5 family.</text>
</comment>
<keyword evidence="5" id="KW-0539">Nucleus</keyword>
<name>A0A427Y5M5_9TREE</name>
<gene>
    <name evidence="7" type="primary">SFH1</name>
    <name evidence="7" type="ORF">EHS24_004643</name>
</gene>
<keyword evidence="4" id="KW-0804">Transcription</keyword>
<dbReference type="GeneID" id="39589186"/>
<dbReference type="PANTHER" id="PTHR10019">
    <property type="entry name" value="SNF5"/>
    <property type="match status" value="1"/>
</dbReference>
<proteinExistence type="inferred from homology"/>
<dbReference type="InterPro" id="IPR006939">
    <property type="entry name" value="SNF5"/>
</dbReference>
<evidence type="ECO:0000256" key="6">
    <source>
        <dbReference type="SAM" id="MobiDB-lite"/>
    </source>
</evidence>
<dbReference type="OrthoDB" id="10258327at2759"/>
<feature type="compositionally biased region" description="Acidic residues" evidence="6">
    <location>
        <begin position="249"/>
        <end position="271"/>
    </location>
</feature>
<comment type="subcellular location">
    <subcellularLocation>
        <location evidence="1">Nucleus</location>
    </subcellularLocation>
</comment>